<dbReference type="EMBL" id="QGKY02001015">
    <property type="protein sequence ID" value="KAF2571526.1"/>
    <property type="molecule type" value="Genomic_DNA"/>
</dbReference>
<feature type="region of interest" description="Disordered" evidence="1">
    <location>
        <begin position="1"/>
        <end position="21"/>
    </location>
</feature>
<feature type="compositionally biased region" description="Basic and acidic residues" evidence="1">
    <location>
        <begin position="1"/>
        <end position="10"/>
    </location>
</feature>
<evidence type="ECO:0000256" key="1">
    <source>
        <dbReference type="SAM" id="MobiDB-lite"/>
    </source>
</evidence>
<dbReference type="AlphaFoldDB" id="A0A8S9IRD8"/>
<feature type="region of interest" description="Disordered" evidence="1">
    <location>
        <begin position="134"/>
        <end position="153"/>
    </location>
</feature>
<reference evidence="2" key="1">
    <citation type="submission" date="2019-12" db="EMBL/GenBank/DDBJ databases">
        <title>Genome sequencing and annotation of Brassica cretica.</title>
        <authorList>
            <person name="Studholme D.J."/>
            <person name="Sarris P.F."/>
        </authorList>
    </citation>
    <scope>NUCLEOTIDE SEQUENCE</scope>
    <source>
        <strain evidence="2">PFS-102/07</strain>
        <tissue evidence="2">Leaf</tissue>
    </source>
</reference>
<accession>A0A8S9IRD8</accession>
<evidence type="ECO:0000313" key="2">
    <source>
        <dbReference type="EMBL" id="KAF2571526.1"/>
    </source>
</evidence>
<protein>
    <submittedName>
        <fullName evidence="2">Uncharacterized protein</fullName>
    </submittedName>
</protein>
<name>A0A8S9IRD8_BRACR</name>
<sequence>MSGNTKDKIAVRNNAGKTTPAATAPMENAYVNATVLEKIKNLAATFRPRKCNETSSRFLFLSTKVSRGKKEAQQIGYITRRCTSSDYHAEKPYVSRGKKDTQKIGYITRRCTSSDYLAENPRLVAEKRKHIKSVASGQGLQPPEHLSSDLLHYADDPPIHAGPHCYRVQVSKAQPCLAAQYRSTSGMECRSIQG</sequence>
<proteinExistence type="predicted"/>
<comment type="caution">
    <text evidence="2">The sequence shown here is derived from an EMBL/GenBank/DDBJ whole genome shotgun (WGS) entry which is preliminary data.</text>
</comment>
<gene>
    <name evidence="2" type="ORF">F2Q70_00002180</name>
</gene>
<organism evidence="2">
    <name type="scientific">Brassica cretica</name>
    <name type="common">Mustard</name>
    <dbReference type="NCBI Taxonomy" id="69181"/>
    <lineage>
        <taxon>Eukaryota</taxon>
        <taxon>Viridiplantae</taxon>
        <taxon>Streptophyta</taxon>
        <taxon>Embryophyta</taxon>
        <taxon>Tracheophyta</taxon>
        <taxon>Spermatophyta</taxon>
        <taxon>Magnoliopsida</taxon>
        <taxon>eudicotyledons</taxon>
        <taxon>Gunneridae</taxon>
        <taxon>Pentapetalae</taxon>
        <taxon>rosids</taxon>
        <taxon>malvids</taxon>
        <taxon>Brassicales</taxon>
        <taxon>Brassicaceae</taxon>
        <taxon>Brassiceae</taxon>
        <taxon>Brassica</taxon>
    </lineage>
</organism>